<evidence type="ECO:0000313" key="4">
    <source>
        <dbReference type="Proteomes" id="UP000070463"/>
    </source>
</evidence>
<sequence>MSGRSIRKPVLAVVVIVIIVAVSVGVYLLLSGGNGGSEDINSVDFRIKGFESGMLGGNIRYRIREVGTETPDMRIDAAENEGTMIYNGDENAYYAHLGDSWIEIPLSQGSLYTGLSEKVKEWSQKGPGTYEFTYQKWTLQVTINAVNPSLSDDLFSPPENAEIKEIEESQ</sequence>
<gene>
    <name evidence="3" type="ORF">AKJ37_04845</name>
</gene>
<dbReference type="Proteomes" id="UP000070463">
    <property type="component" value="Unassembled WGS sequence"/>
</dbReference>
<feature type="transmembrane region" description="Helical" evidence="2">
    <location>
        <begin position="9"/>
        <end position="30"/>
    </location>
</feature>
<dbReference type="AlphaFoldDB" id="A0A133UR60"/>
<keyword evidence="2" id="KW-0472">Membrane</keyword>
<protein>
    <submittedName>
        <fullName evidence="3">Uncharacterized protein</fullName>
    </submittedName>
</protein>
<evidence type="ECO:0000256" key="2">
    <source>
        <dbReference type="SAM" id="Phobius"/>
    </source>
</evidence>
<keyword evidence="4" id="KW-1185">Reference proteome</keyword>
<accession>A0A133UR60</accession>
<keyword evidence="2" id="KW-0812">Transmembrane</keyword>
<evidence type="ECO:0000313" key="3">
    <source>
        <dbReference type="EMBL" id="KXA96596.1"/>
    </source>
</evidence>
<organism evidence="3 4">
    <name type="scientific">candidate division MSBL1 archaeon SCGC-AAA259I09</name>
    <dbReference type="NCBI Taxonomy" id="1698267"/>
    <lineage>
        <taxon>Archaea</taxon>
        <taxon>Methanobacteriati</taxon>
        <taxon>Methanobacteriota</taxon>
        <taxon>candidate division MSBL1</taxon>
    </lineage>
</organism>
<feature type="region of interest" description="Disordered" evidence="1">
    <location>
        <begin position="150"/>
        <end position="170"/>
    </location>
</feature>
<evidence type="ECO:0000256" key="1">
    <source>
        <dbReference type="SAM" id="MobiDB-lite"/>
    </source>
</evidence>
<dbReference type="EMBL" id="LHXR01000072">
    <property type="protein sequence ID" value="KXA96596.1"/>
    <property type="molecule type" value="Genomic_DNA"/>
</dbReference>
<keyword evidence="2" id="KW-1133">Transmembrane helix</keyword>
<name>A0A133UR60_9EURY</name>
<feature type="compositionally biased region" description="Basic and acidic residues" evidence="1">
    <location>
        <begin position="161"/>
        <end position="170"/>
    </location>
</feature>
<comment type="caution">
    <text evidence="3">The sequence shown here is derived from an EMBL/GenBank/DDBJ whole genome shotgun (WGS) entry which is preliminary data.</text>
</comment>
<proteinExistence type="predicted"/>
<reference evidence="3 4" key="1">
    <citation type="journal article" date="2016" name="Sci. Rep.">
        <title>Metabolic traits of an uncultured archaeal lineage -MSBL1- from brine pools of the Red Sea.</title>
        <authorList>
            <person name="Mwirichia R."/>
            <person name="Alam I."/>
            <person name="Rashid M."/>
            <person name="Vinu M."/>
            <person name="Ba-Alawi W."/>
            <person name="Anthony Kamau A."/>
            <person name="Kamanda Ngugi D."/>
            <person name="Goker M."/>
            <person name="Klenk H.P."/>
            <person name="Bajic V."/>
            <person name="Stingl U."/>
        </authorList>
    </citation>
    <scope>NUCLEOTIDE SEQUENCE [LARGE SCALE GENOMIC DNA]</scope>
    <source>
        <strain evidence="3">SCGC-AAA259I09</strain>
    </source>
</reference>